<keyword evidence="2" id="KW-1185">Reference proteome</keyword>
<name>A0A841RGU3_9SPIO</name>
<sequence length="70" mass="7825">MKIKGSITKQLDGDIYQCLMENGQRYDIEITGYAGGETNVPFILHRFHPEYGEALEIPNVGLLSVIVQAE</sequence>
<comment type="caution">
    <text evidence="1">The sequence shown here is derived from an EMBL/GenBank/DDBJ whole genome shotgun (WGS) entry which is preliminary data.</text>
</comment>
<dbReference type="AlphaFoldDB" id="A0A841RGU3"/>
<reference evidence="1 2" key="1">
    <citation type="submission" date="2020-08" db="EMBL/GenBank/DDBJ databases">
        <title>Genomic Encyclopedia of Type Strains, Phase IV (KMG-IV): sequencing the most valuable type-strain genomes for metagenomic binning, comparative biology and taxonomic classification.</title>
        <authorList>
            <person name="Goeker M."/>
        </authorList>
    </citation>
    <scope>NUCLEOTIDE SEQUENCE [LARGE SCALE GENOMIC DNA]</scope>
    <source>
        <strain evidence="1 2">DSM 2461</strain>
    </source>
</reference>
<evidence type="ECO:0000313" key="1">
    <source>
        <dbReference type="EMBL" id="MBB6481542.1"/>
    </source>
</evidence>
<protein>
    <submittedName>
        <fullName evidence="1">Uncharacterized protein</fullName>
    </submittedName>
</protein>
<dbReference type="EMBL" id="JACHGJ010000006">
    <property type="protein sequence ID" value="MBB6481542.1"/>
    <property type="molecule type" value="Genomic_DNA"/>
</dbReference>
<evidence type="ECO:0000313" key="2">
    <source>
        <dbReference type="Proteomes" id="UP000587760"/>
    </source>
</evidence>
<organism evidence="1 2">
    <name type="scientific">Spirochaeta isovalerica</name>
    <dbReference type="NCBI Taxonomy" id="150"/>
    <lineage>
        <taxon>Bacteria</taxon>
        <taxon>Pseudomonadati</taxon>
        <taxon>Spirochaetota</taxon>
        <taxon>Spirochaetia</taxon>
        <taxon>Spirochaetales</taxon>
        <taxon>Spirochaetaceae</taxon>
        <taxon>Spirochaeta</taxon>
    </lineage>
</organism>
<gene>
    <name evidence="1" type="ORF">HNR50_003222</name>
</gene>
<proteinExistence type="predicted"/>
<dbReference type="RefSeq" id="WP_184747779.1">
    <property type="nucleotide sequence ID" value="NZ_JACHGJ010000006.1"/>
</dbReference>
<dbReference type="Proteomes" id="UP000587760">
    <property type="component" value="Unassembled WGS sequence"/>
</dbReference>
<accession>A0A841RGU3</accession>